<dbReference type="Proteomes" id="UP001385951">
    <property type="component" value="Unassembled WGS sequence"/>
</dbReference>
<dbReference type="EMBL" id="JASBNA010000068">
    <property type="protein sequence ID" value="KAK7678684.1"/>
    <property type="molecule type" value="Genomic_DNA"/>
</dbReference>
<feature type="region of interest" description="Disordered" evidence="1">
    <location>
        <begin position="1"/>
        <end position="139"/>
    </location>
</feature>
<evidence type="ECO:0000256" key="1">
    <source>
        <dbReference type="SAM" id="MobiDB-lite"/>
    </source>
</evidence>
<dbReference type="CDD" id="cd09917">
    <property type="entry name" value="F-box_SF"/>
    <property type="match status" value="1"/>
</dbReference>
<dbReference type="InterPro" id="IPR032675">
    <property type="entry name" value="LRR_dom_sf"/>
</dbReference>
<gene>
    <name evidence="2" type="ORF">QCA50_018266</name>
</gene>
<comment type="caution">
    <text evidence="2">The sequence shown here is derived from an EMBL/GenBank/DDBJ whole genome shotgun (WGS) entry which is preliminary data.</text>
</comment>
<evidence type="ECO:0000313" key="3">
    <source>
        <dbReference type="Proteomes" id="UP001385951"/>
    </source>
</evidence>
<dbReference type="Gene3D" id="3.80.10.10">
    <property type="entry name" value="Ribonuclease Inhibitor"/>
    <property type="match status" value="1"/>
</dbReference>
<evidence type="ECO:0000313" key="2">
    <source>
        <dbReference type="EMBL" id="KAK7678684.1"/>
    </source>
</evidence>
<feature type="compositionally biased region" description="Basic and acidic residues" evidence="1">
    <location>
        <begin position="69"/>
        <end position="79"/>
    </location>
</feature>
<evidence type="ECO:0008006" key="4">
    <source>
        <dbReference type="Google" id="ProtNLM"/>
    </source>
</evidence>
<reference evidence="2 3" key="1">
    <citation type="submission" date="2022-09" db="EMBL/GenBank/DDBJ databases">
        <authorList>
            <person name="Palmer J.M."/>
        </authorList>
    </citation>
    <scope>NUCLEOTIDE SEQUENCE [LARGE SCALE GENOMIC DNA]</scope>
    <source>
        <strain evidence="2 3">DSM 7382</strain>
    </source>
</reference>
<keyword evidence="3" id="KW-1185">Reference proteome</keyword>
<feature type="compositionally biased region" description="Basic and acidic residues" evidence="1">
    <location>
        <begin position="24"/>
        <end position="34"/>
    </location>
</feature>
<name>A0AAW0FKH4_9APHY</name>
<dbReference type="SUPFAM" id="SSF52047">
    <property type="entry name" value="RNI-like"/>
    <property type="match status" value="1"/>
</dbReference>
<accession>A0AAW0FKH4</accession>
<dbReference type="AlphaFoldDB" id="A0AAW0FKH4"/>
<protein>
    <recommendedName>
        <fullName evidence="4">F-box domain-containing protein</fullName>
    </recommendedName>
</protein>
<proteinExistence type="predicted"/>
<sequence>MPKAAPSTRNKPRNVRSSVPTRQQPERACKRSADDVGLISSRYPSKRIRTENVTNQTRDTVGPKRKIPPKRDPSKDTSRNKRQHQPITKPKPKRKRTAPDNDADDDGSRPENTKPTKRRRLDQELVGRAPTPTPNHKPPSWHLPLELLYLIYDYLWDNENMECYSTETLHSCALTCSRWYDAVRPHIFRFITLDGPEDLDKFSQQIRATPEITQWVQKLRLEGRSLPWINDRRFHREDASNDIDQWLYFFPTVLDAHFPCLKILELFNFSQISPHREDREAYARWIPKLTTLTSVTTLNILRCEMSANNLTALVRALPGLTRVDLVEIDITHPNFAVLHDGPIDPAAEVTGAGDQPTKYPLFYPPPTLQSFRLDNSDTEYQAFDFTLLREWFRAESSREHLRSFEVYGNVLQDSLRDLIFALGESPSLTHLQVPVGADGFEMLESGVNLSHLTNLTTIRFVGATGEWGQEDEVNTIRGFLDQLNAPKLRMIAITIFLEKEEDIAMIAPIDQSFADSKFSRLEAIQIELTPTRLSGSEPNIYKRKVRRQFPLTDKRGILTVTIHDWYRYYLKHSIGTL</sequence>
<feature type="compositionally biased region" description="Basic residues" evidence="1">
    <location>
        <begin position="80"/>
        <end position="96"/>
    </location>
</feature>
<organism evidence="2 3">
    <name type="scientific">Cerrena zonata</name>
    <dbReference type="NCBI Taxonomy" id="2478898"/>
    <lineage>
        <taxon>Eukaryota</taxon>
        <taxon>Fungi</taxon>
        <taxon>Dikarya</taxon>
        <taxon>Basidiomycota</taxon>
        <taxon>Agaricomycotina</taxon>
        <taxon>Agaricomycetes</taxon>
        <taxon>Polyporales</taxon>
        <taxon>Cerrenaceae</taxon>
        <taxon>Cerrena</taxon>
    </lineage>
</organism>